<dbReference type="NCBIfam" id="TIGR01675">
    <property type="entry name" value="plant-AP"/>
    <property type="match status" value="1"/>
</dbReference>
<evidence type="ECO:0008006" key="7">
    <source>
        <dbReference type="Google" id="ProtNLM"/>
    </source>
</evidence>
<accession>A0ABR0WFN0</accession>
<dbReference type="Gene3D" id="3.40.50.1000">
    <property type="entry name" value="HAD superfamily/HAD-like"/>
    <property type="match status" value="1"/>
</dbReference>
<name>A0ABR0WFN0_REHGL</name>
<organism evidence="5 6">
    <name type="scientific">Rehmannia glutinosa</name>
    <name type="common">Chinese foxglove</name>
    <dbReference type="NCBI Taxonomy" id="99300"/>
    <lineage>
        <taxon>Eukaryota</taxon>
        <taxon>Viridiplantae</taxon>
        <taxon>Streptophyta</taxon>
        <taxon>Embryophyta</taxon>
        <taxon>Tracheophyta</taxon>
        <taxon>Spermatophyta</taxon>
        <taxon>Magnoliopsida</taxon>
        <taxon>eudicotyledons</taxon>
        <taxon>Gunneridae</taxon>
        <taxon>Pentapetalae</taxon>
        <taxon>asterids</taxon>
        <taxon>lamiids</taxon>
        <taxon>Lamiales</taxon>
        <taxon>Orobanchaceae</taxon>
        <taxon>Rehmannieae</taxon>
        <taxon>Rehmannia</taxon>
    </lineage>
</organism>
<keyword evidence="6" id="KW-1185">Reference proteome</keyword>
<dbReference type="SUPFAM" id="SSF56784">
    <property type="entry name" value="HAD-like"/>
    <property type="match status" value="1"/>
</dbReference>
<dbReference type="Proteomes" id="UP001318860">
    <property type="component" value="Unassembled WGS sequence"/>
</dbReference>
<evidence type="ECO:0000256" key="2">
    <source>
        <dbReference type="ARBA" id="ARBA00023180"/>
    </source>
</evidence>
<evidence type="ECO:0000256" key="3">
    <source>
        <dbReference type="PIRNR" id="PIRNR002674"/>
    </source>
</evidence>
<dbReference type="InterPro" id="IPR014403">
    <property type="entry name" value="APS1/VSP"/>
</dbReference>
<dbReference type="InterPro" id="IPR036412">
    <property type="entry name" value="HAD-like_sf"/>
</dbReference>
<protein>
    <recommendedName>
        <fullName evidence="7">Acid phosphatase</fullName>
    </recommendedName>
</protein>
<comment type="similarity">
    <text evidence="3">Belongs to the APS1/VSP family.</text>
</comment>
<keyword evidence="2" id="KW-0325">Glycoprotein</keyword>
<dbReference type="InterPro" id="IPR005519">
    <property type="entry name" value="Acid_phosphat_B-like"/>
</dbReference>
<reference evidence="5 6" key="1">
    <citation type="journal article" date="2021" name="Comput. Struct. Biotechnol. J.">
        <title>De novo genome assembly of the potent medicinal plant Rehmannia glutinosa using nanopore technology.</title>
        <authorList>
            <person name="Ma L."/>
            <person name="Dong C."/>
            <person name="Song C."/>
            <person name="Wang X."/>
            <person name="Zheng X."/>
            <person name="Niu Y."/>
            <person name="Chen S."/>
            <person name="Feng W."/>
        </authorList>
    </citation>
    <scope>NUCLEOTIDE SEQUENCE [LARGE SCALE GENOMIC DNA]</scope>
    <source>
        <strain evidence="5">DH-2019</strain>
    </source>
</reference>
<evidence type="ECO:0000256" key="4">
    <source>
        <dbReference type="SAM" id="SignalP"/>
    </source>
</evidence>
<comment type="caution">
    <text evidence="5">The sequence shown here is derived from an EMBL/GenBank/DDBJ whole genome shotgun (WGS) entry which is preliminary data.</text>
</comment>
<dbReference type="CDD" id="cd07535">
    <property type="entry name" value="HAD_VSP"/>
    <property type="match status" value="1"/>
</dbReference>
<feature type="chain" id="PRO_5046067101" description="Acid phosphatase" evidence="4">
    <location>
        <begin position="20"/>
        <end position="260"/>
    </location>
</feature>
<evidence type="ECO:0000313" key="6">
    <source>
        <dbReference type="Proteomes" id="UP001318860"/>
    </source>
</evidence>
<keyword evidence="1 4" id="KW-0732">Signal</keyword>
<proteinExistence type="inferred from homology"/>
<dbReference type="EMBL" id="JABTTQ020000012">
    <property type="protein sequence ID" value="KAK6145653.1"/>
    <property type="molecule type" value="Genomic_DNA"/>
</dbReference>
<sequence>MIFLKKILIFLSILPLALPQDIFDPDTFPRPLIIEINEPHLKEVQLQCTSWRVAVEANNLSPWKKIPEECGDYVRDYMTQKGYEIDLQRVCNEAGIYARSVNMSGDGKIAWIFDVDETLLSNLPYYADHGYGLEIFDSTKFDQWVEIGMAPAIESSLKLYEEVLSLGFKVILLTGRSERHRSITVDNLLQAGYRNWDKLILRSSEDHGKTATMYKSEKRSELVEEGYHILGNSGDQWSDILGSSMSKRSFKLPNPMYYIP</sequence>
<dbReference type="InterPro" id="IPR010028">
    <property type="entry name" value="Acid_phosphatase_pln"/>
</dbReference>
<evidence type="ECO:0000256" key="1">
    <source>
        <dbReference type="ARBA" id="ARBA00022729"/>
    </source>
</evidence>
<evidence type="ECO:0000313" key="5">
    <source>
        <dbReference type="EMBL" id="KAK6145653.1"/>
    </source>
</evidence>
<gene>
    <name evidence="5" type="ORF">DH2020_022473</name>
</gene>
<dbReference type="PANTHER" id="PTHR31284">
    <property type="entry name" value="ACID PHOSPHATASE-LIKE PROTEIN"/>
    <property type="match status" value="1"/>
</dbReference>
<dbReference type="InterPro" id="IPR023214">
    <property type="entry name" value="HAD_sf"/>
</dbReference>
<dbReference type="Pfam" id="PF03767">
    <property type="entry name" value="Acid_phosphat_B"/>
    <property type="match status" value="1"/>
</dbReference>
<dbReference type="PANTHER" id="PTHR31284:SF7">
    <property type="entry name" value="ACID PHOSPHATASE-LIKE PROTEIN"/>
    <property type="match status" value="1"/>
</dbReference>
<feature type="signal peptide" evidence="4">
    <location>
        <begin position="1"/>
        <end position="19"/>
    </location>
</feature>
<dbReference type="PIRSF" id="PIRSF002674">
    <property type="entry name" value="VSP"/>
    <property type="match status" value="1"/>
</dbReference>